<feature type="domain" description="Carbohydrate kinase PfkB" evidence="8">
    <location>
        <begin position="544"/>
        <end position="655"/>
    </location>
</feature>
<dbReference type="InterPro" id="IPR029056">
    <property type="entry name" value="Ribokinase-like"/>
</dbReference>
<dbReference type="AlphaFoldDB" id="A0A4S4LGX5"/>
<dbReference type="Gene3D" id="3.40.1190.20">
    <property type="match status" value="1"/>
</dbReference>
<feature type="signal peptide" evidence="7">
    <location>
        <begin position="1"/>
        <end position="20"/>
    </location>
</feature>
<dbReference type="Pfam" id="PF00294">
    <property type="entry name" value="PfkB"/>
    <property type="match status" value="2"/>
</dbReference>
<keyword evidence="3" id="KW-0464">Manganese</keyword>
<dbReference type="Gene3D" id="3.40.1790.10">
    <property type="entry name" value="Indigoidine synthase domain"/>
    <property type="match status" value="1"/>
</dbReference>
<evidence type="ECO:0000256" key="7">
    <source>
        <dbReference type="SAM" id="SignalP"/>
    </source>
</evidence>
<evidence type="ECO:0000313" key="9">
    <source>
        <dbReference type="EMBL" id="THH11202.1"/>
    </source>
</evidence>
<dbReference type="InterPro" id="IPR022830">
    <property type="entry name" value="Indigdn_synthA-like"/>
</dbReference>
<evidence type="ECO:0000256" key="1">
    <source>
        <dbReference type="ARBA" id="ARBA00022723"/>
    </source>
</evidence>
<dbReference type="SUPFAM" id="SSF110581">
    <property type="entry name" value="Indigoidine synthase A-like"/>
    <property type="match status" value="1"/>
</dbReference>
<evidence type="ECO:0000256" key="6">
    <source>
        <dbReference type="SAM" id="MobiDB-lite"/>
    </source>
</evidence>
<reference evidence="9 10" key="1">
    <citation type="submission" date="2019-02" db="EMBL/GenBank/DDBJ databases">
        <title>Genome sequencing of the rare red list fungi Phellinidium pouzarii.</title>
        <authorList>
            <person name="Buettner E."/>
            <person name="Kellner H."/>
        </authorList>
    </citation>
    <scope>NUCLEOTIDE SEQUENCE [LARGE SCALE GENOMIC DNA]</scope>
    <source>
        <strain evidence="9 10">DSM 108285</strain>
    </source>
</reference>
<dbReference type="GO" id="GO:0016798">
    <property type="term" value="F:hydrolase activity, acting on glycosyl bonds"/>
    <property type="evidence" value="ECO:0007669"/>
    <property type="project" value="UniProtKB-KW"/>
</dbReference>
<evidence type="ECO:0000256" key="5">
    <source>
        <dbReference type="ARBA" id="ARBA00023295"/>
    </source>
</evidence>
<sequence length="958" mass="103215">MIRIASFTVLAAFLFAQALAVPVSEPLPSVLEARSPAPFEPIVAYARRATTNTIPAEVATKAPNGVIELYGNDKREEKRATTNTIPAEVATKAPNGVIELYGNGKREEKRASTNTIPAEVATKAPNGVIELYGNGKREEKRAINARTHMAFSRVFNSFVAASRARSYATHSSALPRSLVQVLKRGAAIDVHPEVQDALAARRPVVALETALVTNGVAPPTNLEVARKLESIVRAQGAVPATIGIIDGRIKIGLQNIELERLADTERNKRIVSRRDIGPALALRMDGGTTICSTLIFAHLSGIKVIATGGLGGVHRDGENTMDVSADLHELTRCPVGLVSCGVKSILDIGRTLEYLETLGVPVVTYGETNNFPAFFCGQSDFKTNWKVNDPRTAADILNAQWLMGMQNGTLFAAPIPEEYAMQGEEIKAAVDQAVRESEENGISKNGKEVTPWLLARVVELTGGKSLQSNLALLENTAVIGGQIAVEYAKLQDQLRENSSEPLGLSRSTTNHLSSSEIPSRSHVNHLLQSTNQDPKAPERKTPSKLIVIGASAIDITGRVVSKPNEFTQVAQSTAPGTVSLTVGGVARNIAEAAHRILSSGRDGDPYATLLVSPVGHDEFARFLVDEYARLGMRNNGLLRVEDCRTAVCDMVLDTSGALVGGVADMDIIRNVSENAVINCLKDEDPYLVAMDGNLSPSTLSAILAECCNRQKPIASFFEPTSISKASSILPAIMNQLMTNKTGTTRSPVTYTSPNLIELSHMYHEANSETFGLINHRLWWDVINSFSLGSTWRMDLDQLARQPACPIKDKGDLSFLVKDGVGQMAINLLPFFQNIIIKCGERGVIVVMRFSGEDAMNTSWADERSNPFGRYIIAKSHNSKELVVLRHFPAIPVNKDEIVSVTGAGDSMVGALCASIVNDPSTFHHTKRLDAAIQLSQEAAVLSLHSVRAISPLLGKGSG</sequence>
<keyword evidence="5" id="KW-0326">Glycosidase</keyword>
<dbReference type="Pfam" id="PF04227">
    <property type="entry name" value="Indigoidine_A"/>
    <property type="match status" value="1"/>
</dbReference>
<dbReference type="GO" id="GO:0004730">
    <property type="term" value="F:pseudouridylate synthase activity"/>
    <property type="evidence" value="ECO:0007669"/>
    <property type="project" value="InterPro"/>
</dbReference>
<proteinExistence type="inferred from homology"/>
<comment type="caution">
    <text evidence="9">The sequence shown here is derived from an EMBL/GenBank/DDBJ whole genome shotgun (WGS) entry which is preliminary data.</text>
</comment>
<gene>
    <name evidence="9" type="ORF">EW145_g820</name>
</gene>
<evidence type="ECO:0000256" key="3">
    <source>
        <dbReference type="ARBA" id="ARBA00023211"/>
    </source>
</evidence>
<keyword evidence="1" id="KW-0479">Metal-binding</keyword>
<dbReference type="PANTHER" id="PTHR42909">
    <property type="entry name" value="ZGC:136858"/>
    <property type="match status" value="1"/>
</dbReference>
<keyword evidence="2" id="KW-0378">Hydrolase</keyword>
<dbReference type="HAMAP" id="MF_01876">
    <property type="entry name" value="PsiMP_glycosidase"/>
    <property type="match status" value="1"/>
</dbReference>
<protein>
    <recommendedName>
        <fullName evidence="8">Carbohydrate kinase PfkB domain-containing protein</fullName>
    </recommendedName>
</protein>
<dbReference type="SUPFAM" id="SSF53613">
    <property type="entry name" value="Ribokinase-like"/>
    <property type="match status" value="1"/>
</dbReference>
<keyword evidence="7" id="KW-0732">Signal</keyword>
<feature type="chain" id="PRO_5020817536" description="Carbohydrate kinase PfkB domain-containing protein" evidence="7">
    <location>
        <begin position="21"/>
        <end position="958"/>
    </location>
</feature>
<dbReference type="EMBL" id="SGPK01000018">
    <property type="protein sequence ID" value="THH11202.1"/>
    <property type="molecule type" value="Genomic_DNA"/>
</dbReference>
<organism evidence="9 10">
    <name type="scientific">Phellinidium pouzarii</name>
    <dbReference type="NCBI Taxonomy" id="167371"/>
    <lineage>
        <taxon>Eukaryota</taxon>
        <taxon>Fungi</taxon>
        <taxon>Dikarya</taxon>
        <taxon>Basidiomycota</taxon>
        <taxon>Agaricomycotina</taxon>
        <taxon>Agaricomycetes</taxon>
        <taxon>Hymenochaetales</taxon>
        <taxon>Hymenochaetaceae</taxon>
        <taxon>Phellinidium</taxon>
    </lineage>
</organism>
<dbReference type="OrthoDB" id="198885at2759"/>
<dbReference type="PANTHER" id="PTHR42909:SF1">
    <property type="entry name" value="CARBOHYDRATE KINASE PFKB DOMAIN-CONTAINING PROTEIN"/>
    <property type="match status" value="1"/>
</dbReference>
<keyword evidence="4" id="KW-0456">Lyase</keyword>
<keyword evidence="10" id="KW-1185">Reference proteome</keyword>
<evidence type="ECO:0000259" key="8">
    <source>
        <dbReference type="Pfam" id="PF00294"/>
    </source>
</evidence>
<accession>A0A4S4LGX5</accession>
<evidence type="ECO:0000256" key="2">
    <source>
        <dbReference type="ARBA" id="ARBA00022801"/>
    </source>
</evidence>
<dbReference type="GO" id="GO:0046872">
    <property type="term" value="F:metal ion binding"/>
    <property type="evidence" value="ECO:0007669"/>
    <property type="project" value="UniProtKB-KW"/>
</dbReference>
<feature type="compositionally biased region" description="Polar residues" evidence="6">
    <location>
        <begin position="505"/>
        <end position="518"/>
    </location>
</feature>
<feature type="domain" description="Carbohydrate kinase PfkB" evidence="8">
    <location>
        <begin position="887"/>
        <end position="951"/>
    </location>
</feature>
<dbReference type="Proteomes" id="UP000308199">
    <property type="component" value="Unassembled WGS sequence"/>
</dbReference>
<dbReference type="InterPro" id="IPR011611">
    <property type="entry name" value="PfkB_dom"/>
</dbReference>
<dbReference type="InterPro" id="IPR007342">
    <property type="entry name" value="PsuG"/>
</dbReference>
<evidence type="ECO:0000313" key="10">
    <source>
        <dbReference type="Proteomes" id="UP000308199"/>
    </source>
</evidence>
<dbReference type="GO" id="GO:0005737">
    <property type="term" value="C:cytoplasm"/>
    <property type="evidence" value="ECO:0007669"/>
    <property type="project" value="TreeGrafter"/>
</dbReference>
<evidence type="ECO:0000256" key="4">
    <source>
        <dbReference type="ARBA" id="ARBA00023239"/>
    </source>
</evidence>
<name>A0A4S4LGX5_9AGAM</name>
<feature type="region of interest" description="Disordered" evidence="6">
    <location>
        <begin position="498"/>
        <end position="522"/>
    </location>
</feature>